<protein>
    <submittedName>
        <fullName evidence="1">Uncharacterized protein</fullName>
    </submittedName>
</protein>
<dbReference type="EMBL" id="OX596103">
    <property type="protein sequence ID" value="CAM9841175.1"/>
    <property type="molecule type" value="Genomic_DNA"/>
</dbReference>
<reference evidence="1" key="2">
    <citation type="submission" date="2025-03" db="EMBL/GenBank/DDBJ databases">
        <authorList>
            <consortium name="ELIXIR-Norway"/>
            <consortium name="Elixir Norway"/>
        </authorList>
    </citation>
    <scope>NUCLEOTIDE SEQUENCE</scope>
</reference>
<gene>
    <name evidence="1" type="ORF">MRATA1EN22A_LOCUS8205</name>
</gene>
<evidence type="ECO:0000313" key="1">
    <source>
        <dbReference type="EMBL" id="CAM9841175.1"/>
    </source>
</evidence>
<organism evidence="1 2">
    <name type="scientific">Rangifer tarandus platyrhynchus</name>
    <name type="common">Svalbard reindeer</name>
    <dbReference type="NCBI Taxonomy" id="3082113"/>
    <lineage>
        <taxon>Eukaryota</taxon>
        <taxon>Metazoa</taxon>
        <taxon>Chordata</taxon>
        <taxon>Craniata</taxon>
        <taxon>Vertebrata</taxon>
        <taxon>Euteleostomi</taxon>
        <taxon>Mammalia</taxon>
        <taxon>Eutheria</taxon>
        <taxon>Laurasiatheria</taxon>
        <taxon>Artiodactyla</taxon>
        <taxon>Ruminantia</taxon>
        <taxon>Pecora</taxon>
        <taxon>Cervidae</taxon>
        <taxon>Odocoileinae</taxon>
        <taxon>Rangifer</taxon>
    </lineage>
</organism>
<sequence>MEESRTGCFPRPPRRPLLQAGVGGGGWGGVQWGGSGLGLASQPRCSRATQAEEEEGVRAQRTHPPRACLCGLGAGSLQVQSRCSLFSAREPVVWVLVLYSKHNSRVGNLWGTLARYLSWRLTLPWPVREPLAPRGNSSVWPAPWPGSVLRQH</sequence>
<reference evidence="1" key="1">
    <citation type="submission" date="2023-05" db="EMBL/GenBank/DDBJ databases">
        <authorList>
            <consortium name="ELIXIR-Norway"/>
        </authorList>
    </citation>
    <scope>NUCLEOTIDE SEQUENCE</scope>
</reference>
<dbReference type="Proteomes" id="UP001162501">
    <property type="component" value="Chromosome 19"/>
</dbReference>
<proteinExistence type="predicted"/>
<name>A0AC59YNL9_RANTA</name>
<evidence type="ECO:0000313" key="2">
    <source>
        <dbReference type="Proteomes" id="UP001162501"/>
    </source>
</evidence>
<accession>A0AC59YNL9</accession>